<dbReference type="Proteomes" id="UP000559256">
    <property type="component" value="Unassembled WGS sequence"/>
</dbReference>
<dbReference type="PANTHER" id="PTHR12378">
    <property type="entry name" value="DESUMOYLATING ISOPEPTIDASE"/>
    <property type="match status" value="1"/>
</dbReference>
<dbReference type="InterPro" id="IPR036249">
    <property type="entry name" value="Thioredoxin-like_sf"/>
</dbReference>
<evidence type="ECO:0000256" key="1">
    <source>
        <dbReference type="ARBA" id="ARBA00008140"/>
    </source>
</evidence>
<evidence type="ECO:0000256" key="2">
    <source>
        <dbReference type="ARBA" id="ARBA00022670"/>
    </source>
</evidence>
<proteinExistence type="inferred from homology"/>
<evidence type="ECO:0000259" key="5">
    <source>
        <dbReference type="PROSITE" id="PS51858"/>
    </source>
</evidence>
<keyword evidence="7" id="KW-1185">Reference proteome</keyword>
<dbReference type="EMBL" id="JAACJM010000331">
    <property type="protein sequence ID" value="KAF5330261.1"/>
    <property type="molecule type" value="Genomic_DNA"/>
</dbReference>
<comment type="similarity">
    <text evidence="1">Belongs to the DeSI family.</text>
</comment>
<dbReference type="InterPro" id="IPR008580">
    <property type="entry name" value="PPPDE_dom"/>
</dbReference>
<accession>A0A8H5BW09</accession>
<dbReference type="GO" id="GO:0006508">
    <property type="term" value="P:proteolysis"/>
    <property type="evidence" value="ECO:0007669"/>
    <property type="project" value="UniProtKB-KW"/>
</dbReference>
<reference evidence="6 7" key="1">
    <citation type="journal article" date="2020" name="ISME J.">
        <title>Uncovering the hidden diversity of litter-decomposition mechanisms in mushroom-forming fungi.</title>
        <authorList>
            <person name="Floudas D."/>
            <person name="Bentzer J."/>
            <person name="Ahren D."/>
            <person name="Johansson T."/>
            <person name="Persson P."/>
            <person name="Tunlid A."/>
        </authorList>
    </citation>
    <scope>NUCLEOTIDE SEQUENCE [LARGE SCALE GENOMIC DNA]</scope>
    <source>
        <strain evidence="6 7">CBS 291.85</strain>
    </source>
</reference>
<dbReference type="PROSITE" id="PS51858">
    <property type="entry name" value="PPPDE"/>
    <property type="match status" value="1"/>
</dbReference>
<protein>
    <recommendedName>
        <fullName evidence="5">PPPDE domain-containing protein</fullName>
    </recommendedName>
</protein>
<feature type="region of interest" description="Disordered" evidence="4">
    <location>
        <begin position="159"/>
        <end position="178"/>
    </location>
</feature>
<feature type="non-terminal residue" evidence="6">
    <location>
        <position position="292"/>
    </location>
</feature>
<dbReference type="Gene3D" id="3.90.1720.30">
    <property type="entry name" value="PPPDE domains"/>
    <property type="match status" value="2"/>
</dbReference>
<evidence type="ECO:0000256" key="3">
    <source>
        <dbReference type="ARBA" id="ARBA00022801"/>
    </source>
</evidence>
<dbReference type="GO" id="GO:0070646">
    <property type="term" value="P:protein modification by small protein removal"/>
    <property type="evidence" value="ECO:0007669"/>
    <property type="project" value="TreeGrafter"/>
</dbReference>
<evidence type="ECO:0000256" key="4">
    <source>
        <dbReference type="SAM" id="MobiDB-lite"/>
    </source>
</evidence>
<comment type="caution">
    <text evidence="6">The sequence shown here is derived from an EMBL/GenBank/DDBJ whole genome shotgun (WGS) entry which is preliminary data.</text>
</comment>
<gene>
    <name evidence="6" type="ORF">D9758_014462</name>
</gene>
<evidence type="ECO:0000313" key="7">
    <source>
        <dbReference type="Proteomes" id="UP000559256"/>
    </source>
</evidence>
<dbReference type="CDD" id="cd02947">
    <property type="entry name" value="TRX_family"/>
    <property type="match status" value="1"/>
</dbReference>
<dbReference type="GO" id="GO:0008233">
    <property type="term" value="F:peptidase activity"/>
    <property type="evidence" value="ECO:0007669"/>
    <property type="project" value="UniProtKB-KW"/>
</dbReference>
<dbReference type="Pfam" id="PF05903">
    <property type="entry name" value="Peptidase_C97"/>
    <property type="match status" value="2"/>
</dbReference>
<dbReference type="SMART" id="SM01179">
    <property type="entry name" value="DUF862"/>
    <property type="match status" value="1"/>
</dbReference>
<dbReference type="PANTHER" id="PTHR12378:SF7">
    <property type="entry name" value="DESUMOYLATING ISOPEPTIDASE 1"/>
    <property type="match status" value="1"/>
</dbReference>
<feature type="domain" description="PPPDE" evidence="5">
    <location>
        <begin position="2"/>
        <end position="158"/>
    </location>
</feature>
<evidence type="ECO:0000313" key="6">
    <source>
        <dbReference type="EMBL" id="KAF5330261.1"/>
    </source>
</evidence>
<dbReference type="SUPFAM" id="SSF52833">
    <property type="entry name" value="Thioredoxin-like"/>
    <property type="match status" value="1"/>
</dbReference>
<sequence>MAPVKLYVYDLSNGLAKQLSLAWTGRQIDGIWHTSIVVFSKEVFYGQGINITAPGKSHHGQPLDIIDLGDTDIDEETFNEYLDDIKTQYSAENYHLLGPFTSPFALLGAQDCSDFNCNSFTNDCATFLTGNPIPDYIKDLPTDFLSTPFGAALRPTIDNMYRRPTGNTPPSQVPPATDPALAASLLQAVAAQAQQGQSSSSPNMNRQQPLQATESLTGALHPCTNSASFSNLLRTHKAVVACFSNVITCPPCRVIAPIYEQLAHEKGVKTAGGRGAAFTKIDLSQSSGQALG</sequence>
<dbReference type="Gene3D" id="3.40.30.10">
    <property type="entry name" value="Glutaredoxin"/>
    <property type="match status" value="1"/>
</dbReference>
<organism evidence="6 7">
    <name type="scientific">Tetrapyrgos nigripes</name>
    <dbReference type="NCBI Taxonomy" id="182062"/>
    <lineage>
        <taxon>Eukaryota</taxon>
        <taxon>Fungi</taxon>
        <taxon>Dikarya</taxon>
        <taxon>Basidiomycota</taxon>
        <taxon>Agaricomycotina</taxon>
        <taxon>Agaricomycetes</taxon>
        <taxon>Agaricomycetidae</taxon>
        <taxon>Agaricales</taxon>
        <taxon>Marasmiineae</taxon>
        <taxon>Marasmiaceae</taxon>
        <taxon>Tetrapyrgos</taxon>
    </lineage>
</organism>
<keyword evidence="3" id="KW-0378">Hydrolase</keyword>
<name>A0A8H5BW09_9AGAR</name>
<dbReference type="AlphaFoldDB" id="A0A8H5BW09"/>
<dbReference type="InterPro" id="IPR042266">
    <property type="entry name" value="PPPDE_sf"/>
</dbReference>
<dbReference type="OrthoDB" id="21221at2759"/>
<keyword evidence="2" id="KW-0645">Protease</keyword>